<feature type="transmembrane region" description="Helical" evidence="6">
    <location>
        <begin position="153"/>
        <end position="174"/>
    </location>
</feature>
<comment type="subcellular location">
    <subcellularLocation>
        <location evidence="1">Cell membrane</location>
        <topology evidence="1">Multi-pass membrane protein</topology>
    </subcellularLocation>
</comment>
<keyword evidence="4 6" id="KW-1133">Transmembrane helix</keyword>
<evidence type="ECO:0000256" key="1">
    <source>
        <dbReference type="ARBA" id="ARBA00004651"/>
    </source>
</evidence>
<dbReference type="Proteomes" id="UP000317935">
    <property type="component" value="Chromosome"/>
</dbReference>
<dbReference type="NCBIfam" id="TIGR00765">
    <property type="entry name" value="yihY_not_rbn"/>
    <property type="match status" value="1"/>
</dbReference>
<dbReference type="EMBL" id="AP023036">
    <property type="protein sequence ID" value="BCD46326.1"/>
    <property type="molecule type" value="Genomic_DNA"/>
</dbReference>
<feature type="transmembrane region" description="Helical" evidence="6">
    <location>
        <begin position="109"/>
        <end position="132"/>
    </location>
</feature>
<dbReference type="PANTHER" id="PTHR30213:SF0">
    <property type="entry name" value="UPF0761 MEMBRANE PROTEIN YIHY"/>
    <property type="match status" value="1"/>
</dbReference>
<feature type="transmembrane region" description="Helical" evidence="6">
    <location>
        <begin position="186"/>
        <end position="205"/>
    </location>
</feature>
<reference evidence="8 9" key="1">
    <citation type="submission" date="2019-06" db="EMBL/GenBank/DDBJ databases">
        <title>Complete genome sequence of Helicobacter suis SNTW101c.</title>
        <authorList>
            <person name="Rimbara E."/>
            <person name="Suzuki M."/>
            <person name="Matsui H."/>
            <person name="Nakamura M."/>
            <person name="Mori S."/>
            <person name="Shibayama K."/>
        </authorList>
    </citation>
    <scope>NUCLEOTIDE SEQUENCE [LARGE SCALE GENOMIC DNA]</scope>
    <source>
        <strain evidence="8 9">SNTW101c</strain>
    </source>
</reference>
<dbReference type="AlphaFoldDB" id="A0A6J4D0W7"/>
<keyword evidence="2" id="KW-1003">Cell membrane</keyword>
<evidence type="ECO:0000313" key="9">
    <source>
        <dbReference type="Proteomes" id="UP000317935"/>
    </source>
</evidence>
<feature type="transmembrane region" description="Helical" evidence="6">
    <location>
        <begin position="252"/>
        <end position="274"/>
    </location>
</feature>
<dbReference type="PIRSF" id="PIRSF035875">
    <property type="entry name" value="RNase_BN"/>
    <property type="match status" value="1"/>
</dbReference>
<evidence type="ECO:0000256" key="4">
    <source>
        <dbReference type="ARBA" id="ARBA00022989"/>
    </source>
</evidence>
<keyword evidence="3 6" id="KW-0812">Transmembrane</keyword>
<evidence type="ECO:0000256" key="2">
    <source>
        <dbReference type="ARBA" id="ARBA00022475"/>
    </source>
</evidence>
<dbReference type="PANTHER" id="PTHR30213">
    <property type="entry name" value="INNER MEMBRANE PROTEIN YHJD"/>
    <property type="match status" value="1"/>
</dbReference>
<evidence type="ECO:0000313" key="8">
    <source>
        <dbReference type="EMBL" id="BCD70662.1"/>
    </source>
</evidence>
<dbReference type="InterPro" id="IPR017039">
    <property type="entry name" value="Virul_fac_BrkB"/>
</dbReference>
<dbReference type="Proteomes" id="UP000509742">
    <property type="component" value="Chromosome"/>
</dbReference>
<dbReference type="Pfam" id="PF03631">
    <property type="entry name" value="Virul_fac_BrkB"/>
    <property type="match status" value="1"/>
</dbReference>
<keyword evidence="10" id="KW-1185">Reference proteome</keyword>
<evidence type="ECO:0000256" key="6">
    <source>
        <dbReference type="SAM" id="Phobius"/>
    </source>
</evidence>
<accession>A0A6J4D0W7</accession>
<keyword evidence="5 6" id="KW-0472">Membrane</keyword>
<organism evidence="8 9">
    <name type="scientific">Helicobacter suis</name>
    <dbReference type="NCBI Taxonomy" id="104628"/>
    <lineage>
        <taxon>Bacteria</taxon>
        <taxon>Pseudomonadati</taxon>
        <taxon>Campylobacterota</taxon>
        <taxon>Epsilonproteobacteria</taxon>
        <taxon>Campylobacterales</taxon>
        <taxon>Helicobacteraceae</taxon>
        <taxon>Helicobacter</taxon>
    </lineage>
</organism>
<gene>
    <name evidence="8" type="primary">rhn</name>
    <name evidence="7" type="ORF">NHP190020_13650</name>
    <name evidence="8" type="ORF">SNTW_13070</name>
</gene>
<evidence type="ECO:0000256" key="5">
    <source>
        <dbReference type="ARBA" id="ARBA00023136"/>
    </source>
</evidence>
<reference evidence="7 10" key="2">
    <citation type="submission" date="2020-04" db="EMBL/GenBank/DDBJ databases">
        <title>Genomic analysis of gastric non-Helicobacter pylori Helicobacters isolated in Japan.</title>
        <authorList>
            <person name="Suzuki M."/>
            <person name="Rimbara E."/>
        </authorList>
    </citation>
    <scope>NUCLEOTIDE SEQUENCE [LARGE SCALE GENOMIC DNA]</scope>
    <source>
        <strain evidence="7 10">NHP19-0020</strain>
    </source>
</reference>
<feature type="transmembrane region" description="Helical" evidence="6">
    <location>
        <begin position="12"/>
        <end position="31"/>
    </location>
</feature>
<evidence type="ECO:0000256" key="3">
    <source>
        <dbReference type="ARBA" id="ARBA00022692"/>
    </source>
</evidence>
<feature type="transmembrane region" description="Helical" evidence="6">
    <location>
        <begin position="52"/>
        <end position="75"/>
    </location>
</feature>
<sequence length="295" mass="34836">MLLAVMGRFLERIQQIFKGILGFFYACSALTSDRIKKRFEEMASLFYYASSLSFYTILSLSPILLFIALVFVSPFSQAFEVEKLLFPDSPDFIKVTRSFFKSFMQNNRALGIVEISFIALAFFLFCENYRYIASKIFNAEPRDYFTFKGKRIFVFWGFGTGIVFMLVLPCILIYDLKMQDLTQGWQLSFLHWLGSYVFFVLLFLIPTNKTFKRLSWSLVWSFITSICWNLMKWGFVYYVLYNRTYHELYGSISILWFLMSYIYVSWLLLLFGMYGCEVCDQNSKPLVKRSNAKDM</sequence>
<feature type="transmembrane region" description="Helical" evidence="6">
    <location>
        <begin position="217"/>
        <end position="240"/>
    </location>
</feature>
<evidence type="ECO:0000313" key="10">
    <source>
        <dbReference type="Proteomes" id="UP000509742"/>
    </source>
</evidence>
<dbReference type="GO" id="GO:0005886">
    <property type="term" value="C:plasma membrane"/>
    <property type="evidence" value="ECO:0007669"/>
    <property type="project" value="UniProtKB-SubCell"/>
</dbReference>
<protein>
    <submittedName>
        <fullName evidence="8">Ribonuclease N</fullName>
    </submittedName>
</protein>
<name>A0A6J4D0W7_9HELI</name>
<proteinExistence type="predicted"/>
<dbReference type="EMBL" id="AP019774">
    <property type="protein sequence ID" value="BCD70662.1"/>
    <property type="molecule type" value="Genomic_DNA"/>
</dbReference>
<evidence type="ECO:0000313" key="7">
    <source>
        <dbReference type="EMBL" id="BCD46326.1"/>
    </source>
</evidence>